<dbReference type="InterPro" id="IPR058533">
    <property type="entry name" value="Cation_efflux_TM"/>
</dbReference>
<dbReference type="Ensembl" id="ENSACAT00000057012.1">
    <property type="protein sequence ID" value="ENSACAP00000032984.1"/>
    <property type="gene ID" value="ENSACAG00000042338.1"/>
</dbReference>
<evidence type="ECO:0000313" key="9">
    <source>
        <dbReference type="Ensembl" id="ENSACAP00000032984.1"/>
    </source>
</evidence>
<dbReference type="InterPro" id="IPR002524">
    <property type="entry name" value="Cation_efflux"/>
</dbReference>
<reference evidence="9" key="3">
    <citation type="submission" date="2025-09" db="UniProtKB">
        <authorList>
            <consortium name="Ensembl"/>
        </authorList>
    </citation>
    <scope>IDENTIFICATION</scope>
</reference>
<organism evidence="9 10">
    <name type="scientific">Anolis carolinensis</name>
    <name type="common">Green anole</name>
    <name type="synonym">American chameleon</name>
    <dbReference type="NCBI Taxonomy" id="28377"/>
    <lineage>
        <taxon>Eukaryota</taxon>
        <taxon>Metazoa</taxon>
        <taxon>Chordata</taxon>
        <taxon>Craniata</taxon>
        <taxon>Vertebrata</taxon>
        <taxon>Euteleostomi</taxon>
        <taxon>Lepidosauria</taxon>
        <taxon>Squamata</taxon>
        <taxon>Bifurcata</taxon>
        <taxon>Unidentata</taxon>
        <taxon>Episquamata</taxon>
        <taxon>Toxicofera</taxon>
        <taxon>Iguania</taxon>
        <taxon>Dactyloidae</taxon>
        <taxon>Anolis</taxon>
    </lineage>
</organism>
<dbReference type="PANTHER" id="PTHR45820:SF3">
    <property type="entry name" value="CALCIUM_MANGANESE ANTIPORTER SLC30A10"/>
    <property type="match status" value="1"/>
</dbReference>
<dbReference type="AlphaFoldDB" id="A0A803TCP4"/>
<keyword evidence="4" id="KW-0862">Zinc</keyword>
<evidence type="ECO:0000256" key="1">
    <source>
        <dbReference type="ARBA" id="ARBA00004141"/>
    </source>
</evidence>
<evidence type="ECO:0000256" key="4">
    <source>
        <dbReference type="ARBA" id="ARBA00022833"/>
    </source>
</evidence>
<comment type="similarity">
    <text evidence="2">Belongs to the cation diffusion facilitator (CDF) transporter (TC 2.A.4) family. SLC30A subfamily.</text>
</comment>
<feature type="domain" description="Cation efflux protein transmembrane" evidence="8">
    <location>
        <begin position="36"/>
        <end position="159"/>
    </location>
</feature>
<dbReference type="InParanoid" id="A0A803TCP4"/>
<reference evidence="9" key="2">
    <citation type="submission" date="2025-08" db="UniProtKB">
        <authorList>
            <consortium name="Ensembl"/>
        </authorList>
    </citation>
    <scope>IDENTIFICATION</scope>
</reference>
<sequence>MEETTKAVASTLLSGKSSSWATFLFSRHLTCRLSFMLVLTAGFFVAELVSGYVGNSIALISDSFSMLSDLVALCVGLATGRLSRRKGPRSPAASFGSGRAEVVGALSNAVFLAALYFTILVEALQRLAQPQGIRDAFLVLLVGALGLAVNLLGLLAWLGHAVLRCFGLQLPEILNWQGFLGVVGQNTWGLTG</sequence>
<dbReference type="InterPro" id="IPR027469">
    <property type="entry name" value="Cation_efflux_TMD_sf"/>
</dbReference>
<dbReference type="SUPFAM" id="SSF161111">
    <property type="entry name" value="Cation efflux protein transmembrane domain-like"/>
    <property type="match status" value="1"/>
</dbReference>
<feature type="transmembrane region" description="Helical" evidence="7">
    <location>
        <begin position="102"/>
        <end position="124"/>
    </location>
</feature>
<evidence type="ECO:0000256" key="3">
    <source>
        <dbReference type="ARBA" id="ARBA00022692"/>
    </source>
</evidence>
<keyword evidence="5 7" id="KW-1133">Transmembrane helix</keyword>
<dbReference type="GO" id="GO:0008324">
    <property type="term" value="F:monoatomic cation transmembrane transporter activity"/>
    <property type="evidence" value="ECO:0007669"/>
    <property type="project" value="InterPro"/>
</dbReference>
<reference evidence="9 10" key="1">
    <citation type="submission" date="2009-12" db="EMBL/GenBank/DDBJ databases">
        <title>The Genome Sequence of Anolis carolinensis (Green Anole Lizard).</title>
        <authorList>
            <consortium name="The Genome Sequencing Platform"/>
            <person name="Di Palma F."/>
            <person name="Alfoldi J."/>
            <person name="Heiman D."/>
            <person name="Young S."/>
            <person name="Grabherr M."/>
            <person name="Johnson J."/>
            <person name="Lander E.S."/>
            <person name="Lindblad-Toh K."/>
        </authorList>
    </citation>
    <scope>NUCLEOTIDE SEQUENCE [LARGE SCALE GENOMIC DNA]</scope>
    <source>
        <strain evidence="9 10">JBL SC #1</strain>
    </source>
</reference>
<dbReference type="Gene3D" id="1.20.1510.10">
    <property type="entry name" value="Cation efflux protein transmembrane domain"/>
    <property type="match status" value="1"/>
</dbReference>
<name>A0A803TCP4_ANOCA</name>
<evidence type="ECO:0000313" key="10">
    <source>
        <dbReference type="Proteomes" id="UP000001646"/>
    </source>
</evidence>
<evidence type="ECO:0000259" key="8">
    <source>
        <dbReference type="Pfam" id="PF01545"/>
    </source>
</evidence>
<accession>A0A803TCP4</accession>
<dbReference type="GO" id="GO:0016020">
    <property type="term" value="C:membrane"/>
    <property type="evidence" value="ECO:0007669"/>
    <property type="project" value="UniProtKB-SubCell"/>
</dbReference>
<feature type="transmembrane region" description="Helical" evidence="7">
    <location>
        <begin position="136"/>
        <end position="158"/>
    </location>
</feature>
<keyword evidence="10" id="KW-1185">Reference proteome</keyword>
<evidence type="ECO:0000256" key="7">
    <source>
        <dbReference type="SAM" id="Phobius"/>
    </source>
</evidence>
<dbReference type="GeneTree" id="ENSGT00940000159967"/>
<protein>
    <recommendedName>
        <fullName evidence="8">Cation efflux protein transmembrane domain-containing protein</fullName>
    </recommendedName>
</protein>
<keyword evidence="6 7" id="KW-0472">Membrane</keyword>
<dbReference type="NCBIfam" id="TIGR01297">
    <property type="entry name" value="CDF"/>
    <property type="match status" value="1"/>
</dbReference>
<evidence type="ECO:0000256" key="6">
    <source>
        <dbReference type="ARBA" id="ARBA00023136"/>
    </source>
</evidence>
<evidence type="ECO:0000256" key="2">
    <source>
        <dbReference type="ARBA" id="ARBA00008873"/>
    </source>
</evidence>
<feature type="transmembrane region" description="Helical" evidence="7">
    <location>
        <begin position="33"/>
        <end position="52"/>
    </location>
</feature>
<evidence type="ECO:0000256" key="5">
    <source>
        <dbReference type="ARBA" id="ARBA00022989"/>
    </source>
</evidence>
<comment type="subcellular location">
    <subcellularLocation>
        <location evidence="1">Membrane</location>
        <topology evidence="1">Multi-pass membrane protein</topology>
    </subcellularLocation>
</comment>
<keyword evidence="3 7" id="KW-0812">Transmembrane</keyword>
<dbReference type="PANTHER" id="PTHR45820">
    <property type="entry name" value="FI23527P1"/>
    <property type="match status" value="1"/>
</dbReference>
<proteinExistence type="inferred from homology"/>
<dbReference type="Pfam" id="PF01545">
    <property type="entry name" value="Cation_efflux"/>
    <property type="match status" value="1"/>
</dbReference>
<dbReference type="Proteomes" id="UP000001646">
    <property type="component" value="Chromosome 1"/>
</dbReference>